<dbReference type="EMBL" id="DF843149">
    <property type="protein sequence ID" value="GAT47076.1"/>
    <property type="molecule type" value="Genomic_DNA"/>
</dbReference>
<protein>
    <submittedName>
        <fullName evidence="1">Uncharacterized protein</fullName>
    </submittedName>
</protein>
<evidence type="ECO:0000313" key="1">
    <source>
        <dbReference type="EMBL" id="GAT47076.1"/>
    </source>
</evidence>
<gene>
    <name evidence="1" type="ORF">MCHLO_04560</name>
</gene>
<organism evidence="1 2">
    <name type="scientific">Mycena chlorophos</name>
    <name type="common">Agaric fungus</name>
    <name type="synonym">Agaricus chlorophos</name>
    <dbReference type="NCBI Taxonomy" id="658473"/>
    <lineage>
        <taxon>Eukaryota</taxon>
        <taxon>Fungi</taxon>
        <taxon>Dikarya</taxon>
        <taxon>Basidiomycota</taxon>
        <taxon>Agaricomycotina</taxon>
        <taxon>Agaricomycetes</taxon>
        <taxon>Agaricomycetidae</taxon>
        <taxon>Agaricales</taxon>
        <taxon>Marasmiineae</taxon>
        <taxon>Mycenaceae</taxon>
        <taxon>Mycena</taxon>
    </lineage>
</organism>
<name>A0ABQ0L7I2_MYCCL</name>
<evidence type="ECO:0000313" key="2">
    <source>
        <dbReference type="Proteomes" id="UP000815677"/>
    </source>
</evidence>
<accession>A0ABQ0L7I2</accession>
<reference evidence="1" key="1">
    <citation type="submission" date="2014-09" db="EMBL/GenBank/DDBJ databases">
        <title>Genome sequence of the luminous mushroom Mycena chlorophos for searching fungal bioluminescence genes.</title>
        <authorList>
            <person name="Tanaka Y."/>
            <person name="Kasuga D."/>
            <person name="Oba Y."/>
            <person name="Hase S."/>
            <person name="Sato K."/>
            <person name="Oba Y."/>
            <person name="Sakakibara Y."/>
        </authorList>
    </citation>
    <scope>NUCLEOTIDE SEQUENCE</scope>
</reference>
<proteinExistence type="predicted"/>
<sequence>MDSYGSRTYAFDADLERRSAGCREDAVLKPQRLVHHWAAENDAIVLDRFVAVHVSECGSHLVALLASSRLVIIPFFHRIIRGETTLREIALDIQVGSPQKLSTYLAFENGRIGVATATGIYILSLDFGATVRTDGPIEIIATRAAWFNELLGLGNLACLQLGATGIYFNWPWRGSEILTRTNRGVRLRPDRDRETQYFASLSDERIVERWLPAGEDKAPGDRSAGRFTDPGILVWTRLLTVPLCLTNPVAVAVGDCGSLSAFSAAMVILDPAQVPARYPHRRHCAISTEDREDRAVPAISGGSAVDVLVRVRASVGKGSSPFALRSKTGDGVRNSLTSPVLCLSSR</sequence>
<keyword evidence="2" id="KW-1185">Reference proteome</keyword>
<dbReference type="Proteomes" id="UP000815677">
    <property type="component" value="Unassembled WGS sequence"/>
</dbReference>